<dbReference type="PANTHER" id="PTHR43776:SF7">
    <property type="entry name" value="D,D-DIPEPTIDE TRANSPORT ATP-BINDING PROTEIN DDPF-RELATED"/>
    <property type="match status" value="1"/>
</dbReference>
<dbReference type="AlphaFoldDB" id="A0A6N2YT21"/>
<comment type="similarity">
    <text evidence="1">Belongs to the ABC transporter superfamily.</text>
</comment>
<dbReference type="InterPro" id="IPR027417">
    <property type="entry name" value="P-loop_NTPase"/>
</dbReference>
<evidence type="ECO:0000256" key="1">
    <source>
        <dbReference type="ARBA" id="ARBA00005417"/>
    </source>
</evidence>
<dbReference type="EMBL" id="CACRUB010000014">
    <property type="protein sequence ID" value="VYT68402.1"/>
    <property type="molecule type" value="Genomic_DNA"/>
</dbReference>
<dbReference type="InterPro" id="IPR017871">
    <property type="entry name" value="ABC_transporter-like_CS"/>
</dbReference>
<dbReference type="GO" id="GO:0005524">
    <property type="term" value="F:ATP binding"/>
    <property type="evidence" value="ECO:0007669"/>
    <property type="project" value="UniProtKB-KW"/>
</dbReference>
<dbReference type="InterPro" id="IPR003439">
    <property type="entry name" value="ABC_transporter-like_ATP-bd"/>
</dbReference>
<keyword evidence="4 6" id="KW-0067">ATP-binding</keyword>
<sequence length="329" mass="36697">MSELLRLSGLGKTFPQKFGSETTILRDIDLTIRQGETVCVLGESGCGKTTLGKIIAGLSTYTAGSYQFEGEEVSQLKGEAWKRLRTSVQMIHQNPYESLNPALMVFDMIANPIRRHEKIKDMGLLYKKVTELLEIVGLTPVKDFVDKYPGFLSGGQRQRVSIARILAMNPKLIVVDEATSMIDTSLRISLLGTLKRIQEERNVSYFFITHDLALGRYFARGQRVAIMYLGRSVEEAPTDVLVAAPKHPYTKAILSAAVGSSDILERYHGERYTLQGTDIPSFQHIPDGCALHPRCPQKMAGLCDCMLPPLYSVGEGHWVACHLYKEMKI</sequence>
<dbReference type="InterPro" id="IPR003593">
    <property type="entry name" value="AAA+_ATPase"/>
</dbReference>
<dbReference type="CDD" id="cd03257">
    <property type="entry name" value="ABC_NikE_OppD_transporters"/>
    <property type="match status" value="1"/>
</dbReference>
<dbReference type="GO" id="GO:0015833">
    <property type="term" value="P:peptide transport"/>
    <property type="evidence" value="ECO:0007669"/>
    <property type="project" value="InterPro"/>
</dbReference>
<dbReference type="PROSITE" id="PS00211">
    <property type="entry name" value="ABC_TRANSPORTER_1"/>
    <property type="match status" value="1"/>
</dbReference>
<dbReference type="InterPro" id="IPR013563">
    <property type="entry name" value="Oligopep_ABC_C"/>
</dbReference>
<gene>
    <name evidence="6" type="primary">oppF_2</name>
    <name evidence="6" type="ORF">FPLFYP42_00245</name>
</gene>
<dbReference type="NCBIfam" id="TIGR01727">
    <property type="entry name" value="oligo_HPY"/>
    <property type="match status" value="1"/>
</dbReference>
<keyword evidence="2" id="KW-0813">Transport</keyword>
<name>A0A6N2YT21_FLAPL</name>
<evidence type="ECO:0000256" key="4">
    <source>
        <dbReference type="ARBA" id="ARBA00022840"/>
    </source>
</evidence>
<evidence type="ECO:0000259" key="5">
    <source>
        <dbReference type="PROSITE" id="PS50893"/>
    </source>
</evidence>
<evidence type="ECO:0000313" key="6">
    <source>
        <dbReference type="EMBL" id="VYT68402.1"/>
    </source>
</evidence>
<dbReference type="Gene3D" id="3.40.50.300">
    <property type="entry name" value="P-loop containing nucleotide triphosphate hydrolases"/>
    <property type="match status" value="1"/>
</dbReference>
<dbReference type="InterPro" id="IPR050319">
    <property type="entry name" value="ABC_transp_ATP-bind"/>
</dbReference>
<keyword evidence="3" id="KW-0547">Nucleotide-binding</keyword>
<dbReference type="SUPFAM" id="SSF52540">
    <property type="entry name" value="P-loop containing nucleoside triphosphate hydrolases"/>
    <property type="match status" value="1"/>
</dbReference>
<evidence type="ECO:0000256" key="3">
    <source>
        <dbReference type="ARBA" id="ARBA00022741"/>
    </source>
</evidence>
<reference evidence="6" key="1">
    <citation type="submission" date="2019-11" db="EMBL/GenBank/DDBJ databases">
        <authorList>
            <person name="Feng L."/>
        </authorList>
    </citation>
    <scope>NUCLEOTIDE SEQUENCE</scope>
    <source>
        <strain evidence="6">FplautiiLFYP42</strain>
    </source>
</reference>
<evidence type="ECO:0000256" key="2">
    <source>
        <dbReference type="ARBA" id="ARBA00022448"/>
    </source>
</evidence>
<feature type="domain" description="ABC transporter" evidence="5">
    <location>
        <begin position="5"/>
        <end position="254"/>
    </location>
</feature>
<dbReference type="GO" id="GO:0016887">
    <property type="term" value="F:ATP hydrolysis activity"/>
    <property type="evidence" value="ECO:0007669"/>
    <property type="project" value="InterPro"/>
</dbReference>
<organism evidence="6">
    <name type="scientific">Flavonifractor plautii</name>
    <name type="common">Fusobacterium plautii</name>
    <dbReference type="NCBI Taxonomy" id="292800"/>
    <lineage>
        <taxon>Bacteria</taxon>
        <taxon>Bacillati</taxon>
        <taxon>Bacillota</taxon>
        <taxon>Clostridia</taxon>
        <taxon>Eubacteriales</taxon>
        <taxon>Oscillospiraceae</taxon>
        <taxon>Flavonifractor</taxon>
    </lineage>
</organism>
<dbReference type="PANTHER" id="PTHR43776">
    <property type="entry name" value="TRANSPORT ATP-BINDING PROTEIN"/>
    <property type="match status" value="1"/>
</dbReference>
<proteinExistence type="inferred from homology"/>
<dbReference type="Pfam" id="PF08352">
    <property type="entry name" value="oligo_HPY"/>
    <property type="match status" value="1"/>
</dbReference>
<accession>A0A6N2YT21</accession>
<dbReference type="SMART" id="SM00382">
    <property type="entry name" value="AAA"/>
    <property type="match status" value="1"/>
</dbReference>
<dbReference type="Pfam" id="PF00005">
    <property type="entry name" value="ABC_tran"/>
    <property type="match status" value="1"/>
</dbReference>
<dbReference type="RefSeq" id="WP_156620968.1">
    <property type="nucleotide sequence ID" value="NZ_CACRUB010000014.1"/>
</dbReference>
<dbReference type="GO" id="GO:0055085">
    <property type="term" value="P:transmembrane transport"/>
    <property type="evidence" value="ECO:0007669"/>
    <property type="project" value="UniProtKB-ARBA"/>
</dbReference>
<protein>
    <submittedName>
        <fullName evidence="6">Oligopeptide transport ATP-binding protein OppF</fullName>
    </submittedName>
</protein>
<dbReference type="PROSITE" id="PS50893">
    <property type="entry name" value="ABC_TRANSPORTER_2"/>
    <property type="match status" value="1"/>
</dbReference>